<accession>A0ACB8XDY9</accession>
<name>A0ACB8XDY9_ARCLA</name>
<evidence type="ECO:0000313" key="2">
    <source>
        <dbReference type="Proteomes" id="UP001055879"/>
    </source>
</evidence>
<reference evidence="2" key="1">
    <citation type="journal article" date="2022" name="Mol. Ecol. Resour.">
        <title>The genomes of chicory, endive, great burdock and yacon provide insights into Asteraceae palaeo-polyploidization history and plant inulin production.</title>
        <authorList>
            <person name="Fan W."/>
            <person name="Wang S."/>
            <person name="Wang H."/>
            <person name="Wang A."/>
            <person name="Jiang F."/>
            <person name="Liu H."/>
            <person name="Zhao H."/>
            <person name="Xu D."/>
            <person name="Zhang Y."/>
        </authorList>
    </citation>
    <scope>NUCLEOTIDE SEQUENCE [LARGE SCALE GENOMIC DNA]</scope>
    <source>
        <strain evidence="2">cv. Niubang</strain>
    </source>
</reference>
<dbReference type="EMBL" id="CM042064">
    <property type="protein sequence ID" value="KAI3664943.1"/>
    <property type="molecule type" value="Genomic_DNA"/>
</dbReference>
<proteinExistence type="predicted"/>
<protein>
    <submittedName>
        <fullName evidence="1">Uncharacterized protein</fullName>
    </submittedName>
</protein>
<keyword evidence="2" id="KW-1185">Reference proteome</keyword>
<organism evidence="1 2">
    <name type="scientific">Arctium lappa</name>
    <name type="common">Greater burdock</name>
    <name type="synonym">Lappa major</name>
    <dbReference type="NCBI Taxonomy" id="4217"/>
    <lineage>
        <taxon>Eukaryota</taxon>
        <taxon>Viridiplantae</taxon>
        <taxon>Streptophyta</taxon>
        <taxon>Embryophyta</taxon>
        <taxon>Tracheophyta</taxon>
        <taxon>Spermatophyta</taxon>
        <taxon>Magnoliopsida</taxon>
        <taxon>eudicotyledons</taxon>
        <taxon>Gunneridae</taxon>
        <taxon>Pentapetalae</taxon>
        <taxon>asterids</taxon>
        <taxon>campanulids</taxon>
        <taxon>Asterales</taxon>
        <taxon>Asteraceae</taxon>
        <taxon>Carduoideae</taxon>
        <taxon>Cardueae</taxon>
        <taxon>Arctiinae</taxon>
        <taxon>Arctium</taxon>
    </lineage>
</organism>
<dbReference type="Proteomes" id="UP001055879">
    <property type="component" value="Linkage Group LG18"/>
</dbReference>
<reference evidence="1 2" key="2">
    <citation type="journal article" date="2022" name="Mol. Ecol. Resour.">
        <title>The genomes of chicory, endive, great burdock and yacon provide insights into Asteraceae paleo-polyploidization history and plant inulin production.</title>
        <authorList>
            <person name="Fan W."/>
            <person name="Wang S."/>
            <person name="Wang H."/>
            <person name="Wang A."/>
            <person name="Jiang F."/>
            <person name="Liu H."/>
            <person name="Zhao H."/>
            <person name="Xu D."/>
            <person name="Zhang Y."/>
        </authorList>
    </citation>
    <scope>NUCLEOTIDE SEQUENCE [LARGE SCALE GENOMIC DNA]</scope>
    <source>
        <strain evidence="2">cv. Niubang</strain>
    </source>
</reference>
<sequence>METGRNTAIDGCGYRADYILVVVRGDEVEAGYYVDGGKNMELDRRNGGQLLAFCLKRCAEFLSSTVGSSALAAIDSQNLVVVIANFLSTKGIEYVVLDGF</sequence>
<evidence type="ECO:0000313" key="1">
    <source>
        <dbReference type="EMBL" id="KAI3664943.1"/>
    </source>
</evidence>
<comment type="caution">
    <text evidence="1">The sequence shown here is derived from an EMBL/GenBank/DDBJ whole genome shotgun (WGS) entry which is preliminary data.</text>
</comment>
<gene>
    <name evidence="1" type="ORF">L6452_43556</name>
</gene>